<dbReference type="InterPro" id="IPR016174">
    <property type="entry name" value="Di-haem_cyt_TM"/>
</dbReference>
<feature type="domain" description="Cytochrome b561 bacterial/Ni-hydrogenase" evidence="14">
    <location>
        <begin position="9"/>
        <end position="182"/>
    </location>
</feature>
<evidence type="ECO:0000256" key="10">
    <source>
        <dbReference type="ARBA" id="ARBA00023004"/>
    </source>
</evidence>
<evidence type="ECO:0000256" key="9">
    <source>
        <dbReference type="ARBA" id="ARBA00022989"/>
    </source>
</evidence>
<keyword evidence="5" id="KW-0349">Heme</keyword>
<dbReference type="PANTHER" id="PTHR30529">
    <property type="entry name" value="CYTOCHROME B561"/>
    <property type="match status" value="1"/>
</dbReference>
<dbReference type="Gene3D" id="1.20.950.20">
    <property type="entry name" value="Transmembrane di-heme cytochromes, Chain C"/>
    <property type="match status" value="1"/>
</dbReference>
<feature type="transmembrane region" description="Helical" evidence="13">
    <location>
        <begin position="54"/>
        <end position="73"/>
    </location>
</feature>
<protein>
    <submittedName>
        <fullName evidence="15">Cytochrome B561</fullName>
    </submittedName>
</protein>
<dbReference type="PANTHER" id="PTHR30529:SF7">
    <property type="entry name" value="CYTOCHROME B561 BACTERIAL_NI-HYDROGENASE DOMAIN-CONTAINING PROTEIN"/>
    <property type="match status" value="1"/>
</dbReference>
<evidence type="ECO:0000256" key="13">
    <source>
        <dbReference type="SAM" id="Phobius"/>
    </source>
</evidence>
<dbReference type="Proteomes" id="UP000028181">
    <property type="component" value="Chromosome I"/>
</dbReference>
<evidence type="ECO:0000256" key="5">
    <source>
        <dbReference type="ARBA" id="ARBA00022617"/>
    </source>
</evidence>
<comment type="cofactor">
    <cofactor evidence="1">
        <name>heme b</name>
        <dbReference type="ChEBI" id="CHEBI:60344"/>
    </cofactor>
</comment>
<evidence type="ECO:0000256" key="3">
    <source>
        <dbReference type="ARBA" id="ARBA00022448"/>
    </source>
</evidence>
<evidence type="ECO:0000256" key="8">
    <source>
        <dbReference type="ARBA" id="ARBA00022982"/>
    </source>
</evidence>
<name>A0A068SNL9_NEOGA</name>
<dbReference type="KEGG" id="ngg:RG540_CH05090"/>
<sequence>MPRRPADGYDPIAIVLHWLIALLILGLLVLGFVMTLQSIDPALQFSLFQWHKSFGMLALLLAAVRLVHSLTVVRVKPVKGLSALEHRSADAMHYLLMTLAGVVPVAGWMIASVSPLEIPTFAFDLVVIPHLPMPKSDAAEVWWTTVHAVLAYSMLALVLLHSGAALYHHYVRHDDVLTRMLGSRHRTAKTSIEEPGP</sequence>
<feature type="transmembrane region" description="Helical" evidence="13">
    <location>
        <begin position="141"/>
        <end position="160"/>
    </location>
</feature>
<proteinExistence type="inferred from homology"/>
<keyword evidence="8" id="KW-0249">Electron transport</keyword>
<evidence type="ECO:0000256" key="2">
    <source>
        <dbReference type="ARBA" id="ARBA00004651"/>
    </source>
</evidence>
<dbReference type="GeneID" id="24258107"/>
<reference evidence="16" key="1">
    <citation type="journal article" date="2014" name="BMC Genomics">
        <title>Genome sequencing of two Neorhizobium galegae strains reveals a noeT gene responsible for the unusual acetylation of the nodulation factors.</title>
        <authorList>
            <person name="Osterman J."/>
            <person name="Marsh J."/>
            <person name="Laine P.K."/>
            <person name="Zeng Z."/>
            <person name="Alatalo E."/>
            <person name="Sullivan J.T."/>
            <person name="Young J.P."/>
            <person name="Thomas-Oates J."/>
            <person name="Paulin L."/>
            <person name="Lindstrom K."/>
        </authorList>
    </citation>
    <scope>NUCLEOTIDE SEQUENCE [LARGE SCALE GENOMIC DNA]</scope>
    <source>
        <strain evidence="16">HAMBI 540</strain>
    </source>
</reference>
<gene>
    <name evidence="15" type="primary">b561</name>
    <name evidence="15" type="ORF">RG540_CH05090</name>
</gene>
<dbReference type="GO" id="GO:0020037">
    <property type="term" value="F:heme binding"/>
    <property type="evidence" value="ECO:0007669"/>
    <property type="project" value="TreeGrafter"/>
</dbReference>
<feature type="transmembrane region" description="Helical" evidence="13">
    <location>
        <begin position="94"/>
        <end position="111"/>
    </location>
</feature>
<dbReference type="GO" id="GO:0022904">
    <property type="term" value="P:respiratory electron transport chain"/>
    <property type="evidence" value="ECO:0007669"/>
    <property type="project" value="InterPro"/>
</dbReference>
<evidence type="ECO:0000256" key="12">
    <source>
        <dbReference type="ARBA" id="ARBA00037975"/>
    </source>
</evidence>
<accession>A0A068SNL9</accession>
<keyword evidence="16" id="KW-1185">Reference proteome</keyword>
<dbReference type="PATRIC" id="fig|1028800.3.peg.510"/>
<evidence type="ECO:0000259" key="14">
    <source>
        <dbReference type="Pfam" id="PF01292"/>
    </source>
</evidence>
<dbReference type="eggNOG" id="COG3038">
    <property type="taxonomic scope" value="Bacteria"/>
</dbReference>
<keyword evidence="3" id="KW-0813">Transport</keyword>
<evidence type="ECO:0000313" key="16">
    <source>
        <dbReference type="Proteomes" id="UP000028181"/>
    </source>
</evidence>
<dbReference type="InterPro" id="IPR052168">
    <property type="entry name" value="Cytochrome_b561_oxidase"/>
</dbReference>
<organism evidence="15 16">
    <name type="scientific">Neorhizobium galegae bv. orientalis str. HAMBI 540</name>
    <dbReference type="NCBI Taxonomy" id="1028800"/>
    <lineage>
        <taxon>Bacteria</taxon>
        <taxon>Pseudomonadati</taxon>
        <taxon>Pseudomonadota</taxon>
        <taxon>Alphaproteobacteria</taxon>
        <taxon>Hyphomicrobiales</taxon>
        <taxon>Rhizobiaceae</taxon>
        <taxon>Rhizobium/Agrobacterium group</taxon>
        <taxon>Neorhizobium</taxon>
    </lineage>
</organism>
<dbReference type="SUPFAM" id="SSF81342">
    <property type="entry name" value="Transmembrane di-heme cytochromes"/>
    <property type="match status" value="1"/>
</dbReference>
<dbReference type="Pfam" id="PF01292">
    <property type="entry name" value="Ni_hydr_CYTB"/>
    <property type="match status" value="1"/>
</dbReference>
<dbReference type="GO" id="GO:0009055">
    <property type="term" value="F:electron transfer activity"/>
    <property type="evidence" value="ECO:0007669"/>
    <property type="project" value="InterPro"/>
</dbReference>
<dbReference type="AlphaFoldDB" id="A0A068SNL9"/>
<dbReference type="RefSeq" id="WP_038584205.1">
    <property type="nucleotide sequence ID" value="NZ_HG938353.1"/>
</dbReference>
<feature type="transmembrane region" description="Helical" evidence="13">
    <location>
        <begin position="12"/>
        <end position="34"/>
    </location>
</feature>
<dbReference type="InterPro" id="IPR011577">
    <property type="entry name" value="Cyt_b561_bac/Ni-Hgenase"/>
</dbReference>
<evidence type="ECO:0000256" key="11">
    <source>
        <dbReference type="ARBA" id="ARBA00023136"/>
    </source>
</evidence>
<comment type="similarity">
    <text evidence="12">Belongs to the cytochrome b561 family.</text>
</comment>
<keyword evidence="6 13" id="KW-0812">Transmembrane</keyword>
<evidence type="ECO:0000256" key="4">
    <source>
        <dbReference type="ARBA" id="ARBA00022475"/>
    </source>
</evidence>
<dbReference type="GO" id="GO:0046872">
    <property type="term" value="F:metal ion binding"/>
    <property type="evidence" value="ECO:0007669"/>
    <property type="project" value="UniProtKB-KW"/>
</dbReference>
<dbReference type="GO" id="GO:0005886">
    <property type="term" value="C:plasma membrane"/>
    <property type="evidence" value="ECO:0007669"/>
    <property type="project" value="UniProtKB-SubCell"/>
</dbReference>
<dbReference type="HOGENOM" id="CLU_095321_4_0_5"/>
<keyword evidence="4" id="KW-1003">Cell membrane</keyword>
<keyword evidence="7" id="KW-0479">Metal-binding</keyword>
<keyword evidence="11 13" id="KW-0472">Membrane</keyword>
<evidence type="ECO:0000256" key="6">
    <source>
        <dbReference type="ARBA" id="ARBA00022692"/>
    </source>
</evidence>
<evidence type="ECO:0000256" key="7">
    <source>
        <dbReference type="ARBA" id="ARBA00022723"/>
    </source>
</evidence>
<evidence type="ECO:0000256" key="1">
    <source>
        <dbReference type="ARBA" id="ARBA00001970"/>
    </source>
</evidence>
<keyword evidence="9 13" id="KW-1133">Transmembrane helix</keyword>
<comment type="subcellular location">
    <subcellularLocation>
        <location evidence="2">Cell membrane</location>
        <topology evidence="2">Multi-pass membrane protein</topology>
    </subcellularLocation>
</comment>
<evidence type="ECO:0000313" key="15">
    <source>
        <dbReference type="EMBL" id="CDN46700.1"/>
    </source>
</evidence>
<dbReference type="EMBL" id="HG938353">
    <property type="protein sequence ID" value="CDN46700.1"/>
    <property type="molecule type" value="Genomic_DNA"/>
</dbReference>
<dbReference type="OrthoDB" id="1247465at2"/>
<keyword evidence="10" id="KW-0408">Iron</keyword>